<dbReference type="InterPro" id="IPR003952">
    <property type="entry name" value="FRD_SDH_FAD_BS"/>
</dbReference>
<dbReference type="InterPro" id="IPR036188">
    <property type="entry name" value="FAD/NAD-bd_sf"/>
</dbReference>
<dbReference type="STRING" id="1503961.SAMN05421736_11587"/>
<dbReference type="SUPFAM" id="SSF46977">
    <property type="entry name" value="Succinate dehydrogenase/fumarate reductase flavoprotein C-terminal domain"/>
    <property type="match status" value="1"/>
</dbReference>
<dbReference type="InterPro" id="IPR027477">
    <property type="entry name" value="Succ_DH/fumarate_Rdtase_cat_sf"/>
</dbReference>
<dbReference type="PIRSF" id="PIRSF000171">
    <property type="entry name" value="SDHA_APRA_LASPO"/>
    <property type="match status" value="1"/>
</dbReference>
<dbReference type="GO" id="GO:0022900">
    <property type="term" value="P:electron transport chain"/>
    <property type="evidence" value="ECO:0007669"/>
    <property type="project" value="InterPro"/>
</dbReference>
<evidence type="ECO:0000256" key="2">
    <source>
        <dbReference type="ARBA" id="ARBA00004413"/>
    </source>
</evidence>
<evidence type="ECO:0000256" key="6">
    <source>
        <dbReference type="ARBA" id="ARBA00022630"/>
    </source>
</evidence>
<dbReference type="Gene3D" id="3.50.50.60">
    <property type="entry name" value="FAD/NAD(P)-binding domain"/>
    <property type="match status" value="1"/>
</dbReference>
<comment type="subcellular location">
    <subcellularLocation>
        <location evidence="2">Cell membrane</location>
        <topology evidence="2">Peripheral membrane protein</topology>
        <orientation evidence="2">Cytoplasmic side</orientation>
    </subcellularLocation>
</comment>
<feature type="domain" description="Fumarate reductase/succinate dehydrogenase flavoprotein-like C-terminal" evidence="14">
    <location>
        <begin position="444"/>
        <end position="569"/>
    </location>
</feature>
<dbReference type="GO" id="GO:0033765">
    <property type="term" value="F:steroid dehydrogenase activity, acting on the CH-CH group of donors"/>
    <property type="evidence" value="ECO:0007669"/>
    <property type="project" value="UniProtKB-ARBA"/>
</dbReference>
<dbReference type="Gene3D" id="4.10.80.40">
    <property type="entry name" value="succinate dehydrogenase protein domain"/>
    <property type="match status" value="1"/>
</dbReference>
<keyword evidence="10" id="KW-0472">Membrane</keyword>
<dbReference type="PROSITE" id="PS00504">
    <property type="entry name" value="FRD_SDH_FAD_BINDING"/>
    <property type="match status" value="1"/>
</dbReference>
<dbReference type="OrthoDB" id="9806724at2"/>
<evidence type="ECO:0000256" key="10">
    <source>
        <dbReference type="ARBA" id="ARBA00023136"/>
    </source>
</evidence>
<proteinExistence type="inferred from homology"/>
<feature type="active site" description="Proton acceptor" evidence="12">
    <location>
        <position position="277"/>
    </location>
</feature>
<keyword evidence="6" id="KW-0285">Flavoprotein</keyword>
<keyword evidence="5" id="KW-0813">Transport</keyword>
<dbReference type="InterPro" id="IPR015939">
    <property type="entry name" value="Fum_Rdtase/Succ_DH_flav-like_C"/>
</dbReference>
<evidence type="ECO:0000256" key="11">
    <source>
        <dbReference type="ARBA" id="ARBA00049220"/>
    </source>
</evidence>
<evidence type="ECO:0000256" key="8">
    <source>
        <dbReference type="ARBA" id="ARBA00022982"/>
    </source>
</evidence>
<dbReference type="EMBL" id="FNPI01000015">
    <property type="protein sequence ID" value="SDZ51370.1"/>
    <property type="molecule type" value="Genomic_DNA"/>
</dbReference>
<dbReference type="NCBIfam" id="TIGR01812">
    <property type="entry name" value="sdhA_frdA_Gneg"/>
    <property type="match status" value="1"/>
</dbReference>
<organism evidence="15 16">
    <name type="scientific">Evansella caseinilytica</name>
    <dbReference type="NCBI Taxonomy" id="1503961"/>
    <lineage>
        <taxon>Bacteria</taxon>
        <taxon>Bacillati</taxon>
        <taxon>Bacillota</taxon>
        <taxon>Bacilli</taxon>
        <taxon>Bacillales</taxon>
        <taxon>Bacillaceae</taxon>
        <taxon>Evansella</taxon>
    </lineage>
</organism>
<dbReference type="AlphaFoldDB" id="A0A1H3TMM1"/>
<dbReference type="Pfam" id="PF00890">
    <property type="entry name" value="FAD_binding_2"/>
    <property type="match status" value="1"/>
</dbReference>
<evidence type="ECO:0000256" key="9">
    <source>
        <dbReference type="ARBA" id="ARBA00023002"/>
    </source>
</evidence>
<evidence type="ECO:0000256" key="12">
    <source>
        <dbReference type="PIRSR" id="PIRSR000171-1"/>
    </source>
</evidence>
<keyword evidence="9" id="KW-0560">Oxidoreductase</keyword>
<evidence type="ECO:0000256" key="1">
    <source>
        <dbReference type="ARBA" id="ARBA00001974"/>
    </source>
</evidence>
<evidence type="ECO:0000256" key="3">
    <source>
        <dbReference type="ARBA" id="ARBA00008040"/>
    </source>
</evidence>
<dbReference type="Pfam" id="PF02910">
    <property type="entry name" value="Succ_DH_flav_C"/>
    <property type="match status" value="1"/>
</dbReference>
<evidence type="ECO:0000313" key="16">
    <source>
        <dbReference type="Proteomes" id="UP000198935"/>
    </source>
</evidence>
<evidence type="ECO:0000256" key="5">
    <source>
        <dbReference type="ARBA" id="ARBA00022448"/>
    </source>
</evidence>
<dbReference type="SUPFAM" id="SSF51905">
    <property type="entry name" value="FAD/NAD(P)-binding domain"/>
    <property type="match status" value="1"/>
</dbReference>
<feature type="domain" description="FAD-dependent oxidoreductase 2 FAD-binding" evidence="13">
    <location>
        <begin position="5"/>
        <end position="388"/>
    </location>
</feature>
<keyword evidence="8" id="KW-0249">Electron transport</keyword>
<evidence type="ECO:0000313" key="15">
    <source>
        <dbReference type="EMBL" id="SDZ51370.1"/>
    </source>
</evidence>
<accession>A0A1H3TMM1</accession>
<reference evidence="16" key="1">
    <citation type="submission" date="2016-10" db="EMBL/GenBank/DDBJ databases">
        <authorList>
            <person name="Varghese N."/>
            <person name="Submissions S."/>
        </authorList>
    </citation>
    <scope>NUCLEOTIDE SEQUENCE [LARGE SCALE GENOMIC DNA]</scope>
    <source>
        <strain evidence="16">SP</strain>
    </source>
</reference>
<dbReference type="FunFam" id="3.90.700.10:FF:000003">
    <property type="entry name" value="Fumarate reductase flavoprotein subunit"/>
    <property type="match status" value="1"/>
</dbReference>
<dbReference type="GO" id="GO:0005886">
    <property type="term" value="C:plasma membrane"/>
    <property type="evidence" value="ECO:0007669"/>
    <property type="project" value="UniProtKB-SubCell"/>
</dbReference>
<dbReference type="SUPFAM" id="SSF56425">
    <property type="entry name" value="Succinate dehydrogenase/fumarate reductase flavoprotein, catalytic domain"/>
    <property type="match status" value="1"/>
</dbReference>
<dbReference type="GO" id="GO:0009055">
    <property type="term" value="F:electron transfer activity"/>
    <property type="evidence" value="ECO:0007669"/>
    <property type="project" value="TreeGrafter"/>
</dbReference>
<dbReference type="GO" id="GO:0050660">
    <property type="term" value="F:flavin adenine dinucleotide binding"/>
    <property type="evidence" value="ECO:0007669"/>
    <property type="project" value="InterPro"/>
</dbReference>
<dbReference type="Gene3D" id="1.20.58.100">
    <property type="entry name" value="Fumarate reductase/succinate dehydrogenase flavoprotein-like, C-terminal domain"/>
    <property type="match status" value="1"/>
</dbReference>
<evidence type="ECO:0000256" key="7">
    <source>
        <dbReference type="ARBA" id="ARBA00022827"/>
    </source>
</evidence>
<dbReference type="GO" id="GO:0009061">
    <property type="term" value="P:anaerobic respiration"/>
    <property type="evidence" value="ECO:0007669"/>
    <property type="project" value="TreeGrafter"/>
</dbReference>
<dbReference type="PRINTS" id="PR00368">
    <property type="entry name" value="FADPNR"/>
</dbReference>
<dbReference type="GO" id="GO:0008177">
    <property type="term" value="F:succinate dehydrogenase (quinone) activity"/>
    <property type="evidence" value="ECO:0007669"/>
    <property type="project" value="UniProtKB-EC"/>
</dbReference>
<name>A0A1H3TMM1_9BACI</name>
<sequence length="569" mass="63189">MLAFDVVVVGAGGAGMMAALSASEGKDLNVAVISKVFPTRSHTGAAQGGINAAMRNRDNTDSTEKHFRDTVKGSDFLADQDAVEFFTSKMPSVIAELDYYGVPFSRDQNGRIAQRPFGGASSPRTCYSADKTGHVILHALYEQCLKNNVQFLNEWFLLSTVVEDGKLEGLVAMDIRSGKIHPIQTKSVVIASGGFGRIYWSRTTNAINMTGDGTAACFEAGIPLKDPEFVQFHPTGLANTGILLSEACRGEGGYLVNKDGERFMKRYAPEKMELGPRDLVSRSIETEIREGRGFGEGMTSYVLMDLRHLGEQKIMERLPQVRELAMEFEGVDIIKEPVPIRPSCHYMMGGIHVTDHETCSTPIDGIHAAGECCSVSIHGANRLGGNSVADVVFYGKYAGLGAKASAKRRQLGNAQRLAGETAKWEQEFQRIREKQSGISMFDIRNRLAETMWYNVGIFRTEQDMKKAYDTINQLINEYEDAYAGDPAEKYNMAFINYVELGNMLKLAKAITLGAIHRKESRGSHSRADYPARDDANFLRHTLVYKDGENYRHEYLPVTITKYQPEERKY</sequence>
<dbReference type="InterPro" id="IPR030664">
    <property type="entry name" value="SdhA/FrdA/AprA"/>
</dbReference>
<dbReference type="InterPro" id="IPR037099">
    <property type="entry name" value="Fum_R/Succ_DH_flav-like_C_sf"/>
</dbReference>
<dbReference type="EC" id="1.3.5.1" evidence="4"/>
<protein>
    <recommendedName>
        <fullName evidence="4">succinate dehydrogenase</fullName>
        <ecNumber evidence="4">1.3.5.1</ecNumber>
    </recommendedName>
</protein>
<dbReference type="InterPro" id="IPR014006">
    <property type="entry name" value="Succ_Dhase_FrdA_Gneg"/>
</dbReference>
<dbReference type="PANTHER" id="PTHR11632:SF51">
    <property type="entry name" value="SUCCINATE DEHYDROGENASE [UBIQUINONE] FLAVOPROTEIN SUBUNIT, MITOCHONDRIAL"/>
    <property type="match status" value="1"/>
</dbReference>
<dbReference type="FunFam" id="4.10.80.40:FF:000003">
    <property type="entry name" value="Fumarate reductase flavoprotein subunit"/>
    <property type="match status" value="1"/>
</dbReference>
<evidence type="ECO:0000256" key="4">
    <source>
        <dbReference type="ARBA" id="ARBA00012792"/>
    </source>
</evidence>
<comment type="cofactor">
    <cofactor evidence="1">
        <name>FAD</name>
        <dbReference type="ChEBI" id="CHEBI:57692"/>
    </cofactor>
</comment>
<dbReference type="PANTHER" id="PTHR11632">
    <property type="entry name" value="SUCCINATE DEHYDROGENASE 2 FLAVOPROTEIN SUBUNIT"/>
    <property type="match status" value="1"/>
</dbReference>
<dbReference type="InterPro" id="IPR003953">
    <property type="entry name" value="FAD-dep_OxRdtase_2_FAD-bd"/>
</dbReference>
<keyword evidence="7" id="KW-0274">FAD</keyword>
<gene>
    <name evidence="15" type="ORF">SAMN05421736_11587</name>
</gene>
<dbReference type="Proteomes" id="UP000198935">
    <property type="component" value="Unassembled WGS sequence"/>
</dbReference>
<evidence type="ECO:0000259" key="14">
    <source>
        <dbReference type="Pfam" id="PF02910"/>
    </source>
</evidence>
<evidence type="ECO:0000259" key="13">
    <source>
        <dbReference type="Pfam" id="PF00890"/>
    </source>
</evidence>
<keyword evidence="16" id="KW-1185">Reference proteome</keyword>
<comment type="catalytic activity">
    <reaction evidence="11">
        <text>a quinone + succinate = fumarate + a quinol</text>
        <dbReference type="Rhea" id="RHEA:40523"/>
        <dbReference type="ChEBI" id="CHEBI:24646"/>
        <dbReference type="ChEBI" id="CHEBI:29806"/>
        <dbReference type="ChEBI" id="CHEBI:30031"/>
        <dbReference type="ChEBI" id="CHEBI:132124"/>
        <dbReference type="EC" id="1.3.5.1"/>
    </reaction>
</comment>
<comment type="similarity">
    <text evidence="3">Belongs to the FAD-dependent oxidoreductase 2 family. FRD/SDH subfamily.</text>
</comment>
<dbReference type="Gene3D" id="3.90.700.10">
    <property type="entry name" value="Succinate dehydrogenase/fumarate reductase flavoprotein, catalytic domain"/>
    <property type="match status" value="1"/>
</dbReference>